<dbReference type="GeneID" id="63684911"/>
<dbReference type="InterPro" id="IPR034444">
    <property type="entry name" value="Nuo17.8"/>
</dbReference>
<proteinExistence type="predicted"/>
<gene>
    <name evidence="1" type="ORF">DACRYDRAFT_114601</name>
</gene>
<dbReference type="EMBL" id="JH795858">
    <property type="protein sequence ID" value="EJU04231.1"/>
    <property type="molecule type" value="Genomic_DNA"/>
</dbReference>
<dbReference type="PANTHER" id="PTHR42100">
    <property type="entry name" value="OXIDOREDUCTASE 178 KDA SUBUNIT, PUTATIVE (AFU_ORTHOLOGUE AFUA_8G04320)-RELATED"/>
    <property type="match status" value="1"/>
</dbReference>
<protein>
    <submittedName>
        <fullName evidence="1">Uncharacterized protein</fullName>
    </submittedName>
</protein>
<reference evidence="1 2" key="1">
    <citation type="journal article" date="2012" name="Science">
        <title>The Paleozoic origin of enzymatic lignin decomposition reconstructed from 31 fungal genomes.</title>
        <authorList>
            <person name="Floudas D."/>
            <person name="Binder M."/>
            <person name="Riley R."/>
            <person name="Barry K."/>
            <person name="Blanchette R.A."/>
            <person name="Henrissat B."/>
            <person name="Martinez A.T."/>
            <person name="Otillar R."/>
            <person name="Spatafora J.W."/>
            <person name="Yadav J.S."/>
            <person name="Aerts A."/>
            <person name="Benoit I."/>
            <person name="Boyd A."/>
            <person name="Carlson A."/>
            <person name="Copeland A."/>
            <person name="Coutinho P.M."/>
            <person name="de Vries R.P."/>
            <person name="Ferreira P."/>
            <person name="Findley K."/>
            <person name="Foster B."/>
            <person name="Gaskell J."/>
            <person name="Glotzer D."/>
            <person name="Gorecki P."/>
            <person name="Heitman J."/>
            <person name="Hesse C."/>
            <person name="Hori C."/>
            <person name="Igarashi K."/>
            <person name="Jurgens J.A."/>
            <person name="Kallen N."/>
            <person name="Kersten P."/>
            <person name="Kohler A."/>
            <person name="Kuees U."/>
            <person name="Kumar T.K.A."/>
            <person name="Kuo A."/>
            <person name="LaButti K."/>
            <person name="Larrondo L.F."/>
            <person name="Lindquist E."/>
            <person name="Ling A."/>
            <person name="Lombard V."/>
            <person name="Lucas S."/>
            <person name="Lundell T."/>
            <person name="Martin R."/>
            <person name="McLaughlin D.J."/>
            <person name="Morgenstern I."/>
            <person name="Morin E."/>
            <person name="Murat C."/>
            <person name="Nagy L.G."/>
            <person name="Nolan M."/>
            <person name="Ohm R.A."/>
            <person name="Patyshakuliyeva A."/>
            <person name="Rokas A."/>
            <person name="Ruiz-Duenas F.J."/>
            <person name="Sabat G."/>
            <person name="Salamov A."/>
            <person name="Samejima M."/>
            <person name="Schmutz J."/>
            <person name="Slot J.C."/>
            <person name="St John F."/>
            <person name="Stenlid J."/>
            <person name="Sun H."/>
            <person name="Sun S."/>
            <person name="Syed K."/>
            <person name="Tsang A."/>
            <person name="Wiebenga A."/>
            <person name="Young D."/>
            <person name="Pisabarro A."/>
            <person name="Eastwood D.C."/>
            <person name="Martin F."/>
            <person name="Cullen D."/>
            <person name="Grigoriev I.V."/>
            <person name="Hibbett D.S."/>
        </authorList>
    </citation>
    <scope>NUCLEOTIDE SEQUENCE [LARGE SCALE GENOMIC DNA]</scope>
    <source>
        <strain evidence="1 2">DJM-731 SS1</strain>
    </source>
</reference>
<evidence type="ECO:0000313" key="1">
    <source>
        <dbReference type="EMBL" id="EJU04231.1"/>
    </source>
</evidence>
<dbReference type="PANTHER" id="PTHR42100:SF1">
    <property type="entry name" value="OXIDOREDUCTASE 178 KDA SUBUNIT, PUTATIVE (AFU_ORTHOLOGUE AFUA_8G04320)-RELATED"/>
    <property type="match status" value="1"/>
</dbReference>
<dbReference type="RefSeq" id="XP_040631125.1">
    <property type="nucleotide sequence ID" value="XM_040769849.1"/>
</dbReference>
<sequence>MISRILRPSARTLPRLSPTVAQRRWVANDPDGWVPENAKRVVVQQSTTSIVDEHDSHDHHGNPAEDALPTEESFFTPFWRNITILGALGYAAYLFMPTAKPGEKNMFTDLLTNQGNSNEEGLNQIETRVSFANAQAEHKKDADEVERPPIHRFRSKTSFELQSPFLVPVGSQADMSNVKVKTWEDSYRK</sequence>
<name>M5G219_DACPD</name>
<dbReference type="HOGENOM" id="CLU_122036_1_0_1"/>
<dbReference type="OrthoDB" id="2120038at2759"/>
<dbReference type="STRING" id="1858805.M5G219"/>
<evidence type="ECO:0000313" key="2">
    <source>
        <dbReference type="Proteomes" id="UP000030653"/>
    </source>
</evidence>
<dbReference type="AlphaFoldDB" id="M5G219"/>
<organism evidence="1 2">
    <name type="scientific">Dacryopinax primogenitus (strain DJM 731)</name>
    <name type="common">Brown rot fungus</name>
    <dbReference type="NCBI Taxonomy" id="1858805"/>
    <lineage>
        <taxon>Eukaryota</taxon>
        <taxon>Fungi</taxon>
        <taxon>Dikarya</taxon>
        <taxon>Basidiomycota</taxon>
        <taxon>Agaricomycotina</taxon>
        <taxon>Dacrymycetes</taxon>
        <taxon>Dacrymycetales</taxon>
        <taxon>Dacrymycetaceae</taxon>
        <taxon>Dacryopinax</taxon>
    </lineage>
</organism>
<dbReference type="GO" id="GO:0005739">
    <property type="term" value="C:mitochondrion"/>
    <property type="evidence" value="ECO:0007669"/>
    <property type="project" value="InterPro"/>
</dbReference>
<dbReference type="Proteomes" id="UP000030653">
    <property type="component" value="Unassembled WGS sequence"/>
</dbReference>
<keyword evidence="2" id="KW-1185">Reference proteome</keyword>
<accession>M5G219</accession>